<accession>A0A7S7SQK0</accession>
<reference evidence="1 2" key="1">
    <citation type="submission" date="2020-10" db="EMBL/GenBank/DDBJ databases">
        <title>Complete genome sequence of Paludibaculum fermentans P105T, a facultatively anaerobic acidobacterium capable of dissimilatory Fe(III) reduction.</title>
        <authorList>
            <person name="Dedysh S.N."/>
            <person name="Beletsky A.V."/>
            <person name="Kulichevskaya I.S."/>
            <person name="Mardanov A.V."/>
            <person name="Ravin N.V."/>
        </authorList>
    </citation>
    <scope>NUCLEOTIDE SEQUENCE [LARGE SCALE GENOMIC DNA]</scope>
    <source>
        <strain evidence="1 2">P105</strain>
    </source>
</reference>
<dbReference type="Proteomes" id="UP000593892">
    <property type="component" value="Chromosome"/>
</dbReference>
<sequence>MPSKIVHRIERELGVAGLAEALAVRLPASDLRSLLLEVYQLRARAAKESAALAQAERDALVAPSSVDARDFAAFDLAAYEVAEEFDALDLSPVCPFGASSRLGGTHQNNLLTTIRNVEGLGDSTIAMALEAARRRSSADLIRLCSSHRVIRLQPFDAPGLTPHFRLFAMVTAGRDRGAWAFETQHLREHVRVYLNLFRVLEAAGFSIERPLVEISDMGAIEAVLEEAGVTHEDIRQNVRAHWFGGSERFLKERGIDLPTEMEHRLLNETVVEPLRAEFPEAEFRVNQARLEGLGYYRGFALRISPQAPDGHRYPVADGGFTDWTARLLSNQKERLLISGIGSELVCKKYRYAA</sequence>
<evidence type="ECO:0000313" key="1">
    <source>
        <dbReference type="EMBL" id="QOY92290.1"/>
    </source>
</evidence>
<organism evidence="1 2">
    <name type="scientific">Paludibaculum fermentans</name>
    <dbReference type="NCBI Taxonomy" id="1473598"/>
    <lineage>
        <taxon>Bacteria</taxon>
        <taxon>Pseudomonadati</taxon>
        <taxon>Acidobacteriota</taxon>
        <taxon>Terriglobia</taxon>
        <taxon>Bryobacterales</taxon>
        <taxon>Bryobacteraceae</taxon>
        <taxon>Paludibaculum</taxon>
    </lineage>
</organism>
<proteinExistence type="predicted"/>
<dbReference type="AlphaFoldDB" id="A0A7S7SQK0"/>
<dbReference type="RefSeq" id="WP_194453944.1">
    <property type="nucleotide sequence ID" value="NZ_CP063849.1"/>
</dbReference>
<dbReference type="EMBL" id="CP063849">
    <property type="protein sequence ID" value="QOY92290.1"/>
    <property type="molecule type" value="Genomic_DNA"/>
</dbReference>
<name>A0A7S7SQK0_PALFE</name>
<evidence type="ECO:0000313" key="2">
    <source>
        <dbReference type="Proteomes" id="UP000593892"/>
    </source>
</evidence>
<dbReference type="KEGG" id="pfer:IRI77_02875"/>
<gene>
    <name evidence="1" type="ORF">IRI77_02875</name>
</gene>
<protein>
    <submittedName>
        <fullName evidence="1">Uncharacterized protein</fullName>
    </submittedName>
</protein>
<keyword evidence="2" id="KW-1185">Reference proteome</keyword>